<sequence>MKKLIALCSLCGILLSVAQAQQKITPAKAGITYGKTVNKENAISVKTLENSFKKDATFNGKIEGEVVEVCKKKGCFITLKRDGDQEPIMVRFTDYAYFVPADIIGKTVVVEGKAKVKETSVEWQKHYAEDKGKSAAEIAKITKPKKDISVVADGVLVVN</sequence>
<dbReference type="EMBL" id="SUME01000003">
    <property type="protein sequence ID" value="TJZ61175.1"/>
    <property type="molecule type" value="Genomic_DNA"/>
</dbReference>
<feature type="chain" id="PRO_5020538876" evidence="1">
    <location>
        <begin position="21"/>
        <end position="159"/>
    </location>
</feature>
<reference evidence="2 3" key="1">
    <citation type="submission" date="2019-04" db="EMBL/GenBank/DDBJ databases">
        <title>Sphingobacterium olei sp. nov., isolated from oil-contaminated soil.</title>
        <authorList>
            <person name="Liu B."/>
        </authorList>
    </citation>
    <scope>NUCLEOTIDE SEQUENCE [LARGE SCALE GENOMIC DNA]</scope>
    <source>
        <strain evidence="2 3">HAL-9</strain>
    </source>
</reference>
<organism evidence="2 3">
    <name type="scientific">Sphingobacterium olei</name>
    <dbReference type="NCBI Taxonomy" id="2571155"/>
    <lineage>
        <taxon>Bacteria</taxon>
        <taxon>Pseudomonadati</taxon>
        <taxon>Bacteroidota</taxon>
        <taxon>Sphingobacteriia</taxon>
        <taxon>Sphingobacteriales</taxon>
        <taxon>Sphingobacteriaceae</taxon>
        <taxon>Sphingobacterium</taxon>
    </lineage>
</organism>
<evidence type="ECO:0000313" key="2">
    <source>
        <dbReference type="EMBL" id="TJZ61175.1"/>
    </source>
</evidence>
<feature type="signal peptide" evidence="1">
    <location>
        <begin position="1"/>
        <end position="20"/>
    </location>
</feature>
<keyword evidence="1" id="KW-0732">Signal</keyword>
<dbReference type="InterPro" id="IPR032577">
    <property type="entry name" value="DUF4920"/>
</dbReference>
<dbReference type="Proteomes" id="UP000306808">
    <property type="component" value="Unassembled WGS sequence"/>
</dbReference>
<dbReference type="RefSeq" id="WP_136900833.1">
    <property type="nucleotide sequence ID" value="NZ_SUME01000003.1"/>
</dbReference>
<dbReference type="Pfam" id="PF16267">
    <property type="entry name" value="DUF4920"/>
    <property type="match status" value="1"/>
</dbReference>
<proteinExistence type="predicted"/>
<evidence type="ECO:0000313" key="3">
    <source>
        <dbReference type="Proteomes" id="UP000306808"/>
    </source>
</evidence>
<comment type="caution">
    <text evidence="2">The sequence shown here is derived from an EMBL/GenBank/DDBJ whole genome shotgun (WGS) entry which is preliminary data.</text>
</comment>
<keyword evidence="3" id="KW-1185">Reference proteome</keyword>
<gene>
    <name evidence="2" type="ORF">FAZ15_08200</name>
</gene>
<accession>A0A4U0P1U7</accession>
<dbReference type="OrthoDB" id="129527at2"/>
<name>A0A4U0P1U7_9SPHI</name>
<protein>
    <submittedName>
        <fullName evidence="2">DUF4920 domain-containing protein</fullName>
    </submittedName>
</protein>
<evidence type="ECO:0000256" key="1">
    <source>
        <dbReference type="SAM" id="SignalP"/>
    </source>
</evidence>
<dbReference type="AlphaFoldDB" id="A0A4U0P1U7"/>